<dbReference type="RefSeq" id="WP_083076160.1">
    <property type="nucleotide sequence ID" value="NZ_AP022615.1"/>
</dbReference>
<dbReference type="GO" id="GO:0004400">
    <property type="term" value="F:histidinol-phosphate transaminase activity"/>
    <property type="evidence" value="ECO:0007669"/>
    <property type="project" value="InterPro"/>
</dbReference>
<dbReference type="SUPFAM" id="SSF53383">
    <property type="entry name" value="PLP-dependent transferases"/>
    <property type="match status" value="1"/>
</dbReference>
<evidence type="ECO:0000313" key="9">
    <source>
        <dbReference type="Proteomes" id="UP000192566"/>
    </source>
</evidence>
<keyword evidence="3 6" id="KW-0032">Aminotransferase</keyword>
<reference evidence="8 9" key="1">
    <citation type="submission" date="2017-02" db="EMBL/GenBank/DDBJ databases">
        <title>The new phylogeny of genus Mycobacterium.</title>
        <authorList>
            <person name="Tortoli E."/>
            <person name="Trovato A."/>
            <person name="Cirillo D.M."/>
        </authorList>
    </citation>
    <scope>NUCLEOTIDE SEQUENCE [LARGE SCALE GENOMIC DNA]</scope>
    <source>
        <strain evidence="8 9">DSM 44471</strain>
    </source>
</reference>
<dbReference type="InterPro" id="IPR015422">
    <property type="entry name" value="PyrdxlP-dep_Trfase_small"/>
</dbReference>
<dbReference type="InterPro" id="IPR015421">
    <property type="entry name" value="PyrdxlP-dep_Trfase_major"/>
</dbReference>
<evidence type="ECO:0000259" key="7">
    <source>
        <dbReference type="Pfam" id="PF00155"/>
    </source>
</evidence>
<dbReference type="InterPro" id="IPR050106">
    <property type="entry name" value="HistidinolP_aminotransfase"/>
</dbReference>
<dbReference type="AlphaFoldDB" id="A0A1X0DCX6"/>
<dbReference type="Gene3D" id="3.40.640.10">
    <property type="entry name" value="Type I PLP-dependent aspartate aminotransferase-like (Major domain)"/>
    <property type="match status" value="1"/>
</dbReference>
<dbReference type="OrthoDB" id="9809616at2"/>
<dbReference type="GO" id="GO:0030170">
    <property type="term" value="F:pyridoxal phosphate binding"/>
    <property type="evidence" value="ECO:0007669"/>
    <property type="project" value="UniProtKB-UniRule"/>
</dbReference>
<dbReference type="GO" id="GO:0008793">
    <property type="term" value="F:aromatic-amino-acid transaminase activity"/>
    <property type="evidence" value="ECO:0007669"/>
    <property type="project" value="UniProtKB-UniRule"/>
</dbReference>
<keyword evidence="4 6" id="KW-0808">Transferase</keyword>
<proteinExistence type="inferred from homology"/>
<evidence type="ECO:0000256" key="1">
    <source>
        <dbReference type="ARBA" id="ARBA00001933"/>
    </source>
</evidence>
<dbReference type="InterPro" id="IPR005861">
    <property type="entry name" value="HisP_aminotrans"/>
</dbReference>
<dbReference type="EC" id="2.6.1.57" evidence="6"/>
<sequence length="357" mass="38129">MTARLRSELVGLPVYVPGKTVPGSIKLASNETVLGPLPSVRATIERATDSINRYPDSACLQLKAALAKHLGSDFAPEHVAVGCGSVSLCQQLVQITASAGDEVVMGWHSFELYPPQVQVAGAVAVKVPLADHTFDLYAMLAAITDRTRLIFVCNPNNPTSTVVDPDALARFVEAVPSHILVAIDEAYVEYIRDGMVPDSLALARSRANVIVLRTFSKAYGLAGLRIGYAVGHPDLITALDKVYVPFSVTSVSQAAAIASLNAADELLARTDAVVAERDRVGAGLRDAGFTLPPSQANFVWLPLGPRTHDFVAQAADARIVVRSFAPEGVRVTIGAPEENDALLRFARDWIAHTESQE</sequence>
<evidence type="ECO:0000256" key="6">
    <source>
        <dbReference type="HAMAP-Rule" id="MF_01513"/>
    </source>
</evidence>
<dbReference type="InterPro" id="IPR024892">
    <property type="entry name" value="ArAT"/>
</dbReference>
<comment type="caution">
    <text evidence="8">The sequence shown here is derived from an EMBL/GenBank/DDBJ whole genome shotgun (WGS) entry which is preliminary data.</text>
</comment>
<name>A0A1X0DCX6_MYCHE</name>
<dbReference type="InterPro" id="IPR001917">
    <property type="entry name" value="Aminotrans_II_pyridoxalP_BS"/>
</dbReference>
<protein>
    <recommendedName>
        <fullName evidence="6">Aromatic amino acid aminotransferase</fullName>
        <shortName evidence="6">ArAT</shortName>
        <ecNumber evidence="6">2.6.1.57</ecNumber>
    </recommendedName>
</protein>
<comment type="cofactor">
    <cofactor evidence="1 6">
        <name>pyridoxal 5'-phosphate</name>
        <dbReference type="ChEBI" id="CHEBI:597326"/>
    </cofactor>
</comment>
<evidence type="ECO:0000313" key="8">
    <source>
        <dbReference type="EMBL" id="ORA70233.1"/>
    </source>
</evidence>
<evidence type="ECO:0000256" key="5">
    <source>
        <dbReference type="ARBA" id="ARBA00022898"/>
    </source>
</evidence>
<feature type="domain" description="Aminotransferase class I/classII large" evidence="7">
    <location>
        <begin position="25"/>
        <end position="343"/>
    </location>
</feature>
<dbReference type="Gene3D" id="3.90.1150.10">
    <property type="entry name" value="Aspartate Aminotransferase, domain 1"/>
    <property type="match status" value="1"/>
</dbReference>
<dbReference type="HAMAP" id="MF_01513">
    <property type="entry name" value="Phe_aminotrans_2"/>
    <property type="match status" value="1"/>
</dbReference>
<dbReference type="Pfam" id="PF00155">
    <property type="entry name" value="Aminotran_1_2"/>
    <property type="match status" value="1"/>
</dbReference>
<dbReference type="InterPro" id="IPR015424">
    <property type="entry name" value="PyrdxlP-dep_Trfase"/>
</dbReference>
<evidence type="ECO:0000256" key="2">
    <source>
        <dbReference type="ARBA" id="ARBA00011738"/>
    </source>
</evidence>
<dbReference type="CDD" id="cd00609">
    <property type="entry name" value="AAT_like"/>
    <property type="match status" value="1"/>
</dbReference>
<dbReference type="Proteomes" id="UP000192566">
    <property type="component" value="Unassembled WGS sequence"/>
</dbReference>
<comment type="similarity">
    <text evidence="6">Belongs to the class-II pyridoxal-phosphate-dependent aminotransferase family.</text>
</comment>
<dbReference type="HAMAP" id="MF_01023">
    <property type="entry name" value="HisC_aminotrans_2"/>
    <property type="match status" value="1"/>
</dbReference>
<evidence type="ECO:0000256" key="3">
    <source>
        <dbReference type="ARBA" id="ARBA00022576"/>
    </source>
</evidence>
<organism evidence="8 9">
    <name type="scientific">Mycobacterium heidelbergense</name>
    <dbReference type="NCBI Taxonomy" id="53376"/>
    <lineage>
        <taxon>Bacteria</taxon>
        <taxon>Bacillati</taxon>
        <taxon>Actinomycetota</taxon>
        <taxon>Actinomycetes</taxon>
        <taxon>Mycobacteriales</taxon>
        <taxon>Mycobacteriaceae</taxon>
        <taxon>Mycobacterium</taxon>
        <taxon>Mycobacterium simiae complex</taxon>
    </lineage>
</organism>
<feature type="modified residue" description="N6-(pyridoxal phosphate)lysine" evidence="6">
    <location>
        <position position="217"/>
    </location>
</feature>
<gene>
    <name evidence="6" type="primary">pat</name>
    <name evidence="8" type="ORF">BST25_19640</name>
</gene>
<evidence type="ECO:0000256" key="4">
    <source>
        <dbReference type="ARBA" id="ARBA00022679"/>
    </source>
</evidence>
<dbReference type="PANTHER" id="PTHR43643">
    <property type="entry name" value="HISTIDINOL-PHOSPHATE AMINOTRANSFERASE 2"/>
    <property type="match status" value="1"/>
</dbReference>
<comment type="catalytic activity">
    <reaction evidence="6">
        <text>an aromatic L-alpha-amino acid + 2-oxoglutarate = an aromatic oxo-acid + L-glutamate</text>
        <dbReference type="Rhea" id="RHEA:17533"/>
        <dbReference type="ChEBI" id="CHEBI:16810"/>
        <dbReference type="ChEBI" id="CHEBI:29985"/>
        <dbReference type="ChEBI" id="CHEBI:73309"/>
        <dbReference type="ChEBI" id="CHEBI:84824"/>
        <dbReference type="EC" id="2.6.1.57"/>
    </reaction>
</comment>
<keyword evidence="9" id="KW-1185">Reference proteome</keyword>
<dbReference type="InterPro" id="IPR004839">
    <property type="entry name" value="Aminotransferase_I/II_large"/>
</dbReference>
<comment type="subunit">
    <text evidence="2 6">Homodimer.</text>
</comment>
<accession>A0A1X0DCX6</accession>
<comment type="function">
    <text evidence="6">Aminotransferase that catalyzes the conversion of aromatic amino acids and 2-oxoglutarate into corresponding aromatic oxo acids and L-glutamate.</text>
</comment>
<dbReference type="NCBIfam" id="NF002878">
    <property type="entry name" value="PRK03321.1"/>
    <property type="match status" value="1"/>
</dbReference>
<dbReference type="PANTHER" id="PTHR43643:SF3">
    <property type="entry name" value="HISTIDINOL-PHOSPHATE AMINOTRANSFERASE"/>
    <property type="match status" value="1"/>
</dbReference>
<dbReference type="STRING" id="53376.BST25_19640"/>
<dbReference type="PROSITE" id="PS00599">
    <property type="entry name" value="AA_TRANSFER_CLASS_2"/>
    <property type="match status" value="1"/>
</dbReference>
<keyword evidence="5 6" id="KW-0663">Pyridoxal phosphate</keyword>
<dbReference type="GO" id="GO:0000105">
    <property type="term" value="P:L-histidine biosynthetic process"/>
    <property type="evidence" value="ECO:0007669"/>
    <property type="project" value="InterPro"/>
</dbReference>
<dbReference type="EMBL" id="MVHR01000037">
    <property type="protein sequence ID" value="ORA70233.1"/>
    <property type="molecule type" value="Genomic_DNA"/>
</dbReference>